<evidence type="ECO:0008006" key="3">
    <source>
        <dbReference type="Google" id="ProtNLM"/>
    </source>
</evidence>
<dbReference type="Proteomes" id="UP001165069">
    <property type="component" value="Unassembled WGS sequence"/>
</dbReference>
<accession>A0ABQ5QJ84</accession>
<evidence type="ECO:0000313" key="2">
    <source>
        <dbReference type="Proteomes" id="UP001165069"/>
    </source>
</evidence>
<reference evidence="1 2" key="1">
    <citation type="journal article" date="2023" name="Antonie Van Leeuwenhoek">
        <title>Mesoterricola silvestris gen. nov., sp. nov., Mesoterricola sediminis sp. nov., Geothrix oryzae sp. nov., Geothrix edaphica sp. nov., Geothrix rubra sp. nov., and Geothrix limicola sp. nov., six novel members of Acidobacteriota isolated from soils.</title>
        <authorList>
            <person name="Itoh H."/>
            <person name="Sugisawa Y."/>
            <person name="Mise K."/>
            <person name="Xu Z."/>
            <person name="Kuniyasu M."/>
            <person name="Ushijima N."/>
            <person name="Kawano K."/>
            <person name="Kobayashi E."/>
            <person name="Shiratori Y."/>
            <person name="Masuda Y."/>
            <person name="Senoo K."/>
        </authorList>
    </citation>
    <scope>NUCLEOTIDE SEQUENCE [LARGE SCALE GENOMIC DNA]</scope>
    <source>
        <strain evidence="1 2">Red804</strain>
    </source>
</reference>
<dbReference type="SUPFAM" id="SSF50969">
    <property type="entry name" value="YVTN repeat-like/Quinoprotein amine dehydrogenase"/>
    <property type="match status" value="1"/>
</dbReference>
<keyword evidence="2" id="KW-1185">Reference proteome</keyword>
<dbReference type="InterPro" id="IPR014756">
    <property type="entry name" value="Ig_E-set"/>
</dbReference>
<sequence>MRWNETVLGLVCAAVVSSGCGGGGKGSSNPGPQPPSLTVSTTAVTVTTFPQNLSTTASATVDLTISGTIPTGGIYIGGNATNNGIQTIASSQTSSKSLTLTITFKDASSLAPGIYGDTITVVAATDQAGNNQIQNSPQSISTTYKVLYPQPQVALMSPASAYVGGPAFTLSLTGTGFRPNAQVFWDGTPMPTTYLSDTSITAAIPAQAVAAAGSPRITVGGPDVGTSVPMPFPIANAQAAFLNVPAMDIVWDRIHQVIYAANATIAASGPNTVAPNTILAIDPVSGQVKTSASTLGTAYPAPAGPMRLALSEDCNFLYAYIIENPANGNLLSEWSTIQRFTLPSLTLDTSFSIPFGSNSLGGEYDVSAMAVAPGAPHTLAIGRASSGWRDAGVAVFDDAIQRGPALVASSNGLPPNDLAWGTNASTLYATNSWSPVCEFMILNVNTGGSTLQLDLTNTLTEGVHDIHMIPSTGKIYVGNGQILDAATGQIVGACGSGWSGVALDPALGLAFFLDFSSPQPGGWSFNIRSYDLAHSTPVSTTFVPTLQFQYAPEYRPRKIIRCGPSTLALGGNGFPICLVTGPFAQGK</sequence>
<dbReference type="InterPro" id="IPR013783">
    <property type="entry name" value="Ig-like_fold"/>
</dbReference>
<dbReference type="SUPFAM" id="SSF81296">
    <property type="entry name" value="E set domains"/>
    <property type="match status" value="1"/>
</dbReference>
<name>A0ABQ5QJ84_9BACT</name>
<organism evidence="1 2">
    <name type="scientific">Geothrix limicola</name>
    <dbReference type="NCBI Taxonomy" id="2927978"/>
    <lineage>
        <taxon>Bacteria</taxon>
        <taxon>Pseudomonadati</taxon>
        <taxon>Acidobacteriota</taxon>
        <taxon>Holophagae</taxon>
        <taxon>Holophagales</taxon>
        <taxon>Holophagaceae</taxon>
        <taxon>Geothrix</taxon>
    </lineage>
</organism>
<proteinExistence type="predicted"/>
<dbReference type="PROSITE" id="PS51257">
    <property type="entry name" value="PROKAR_LIPOPROTEIN"/>
    <property type="match status" value="1"/>
</dbReference>
<gene>
    <name evidence="1" type="ORF">GETHLI_32440</name>
</gene>
<protein>
    <recommendedName>
        <fullName evidence="3">IPT/TIG domain-containing protein</fullName>
    </recommendedName>
</protein>
<dbReference type="EMBL" id="BSDE01000008">
    <property type="protein sequence ID" value="GLH74742.1"/>
    <property type="molecule type" value="Genomic_DNA"/>
</dbReference>
<evidence type="ECO:0000313" key="1">
    <source>
        <dbReference type="EMBL" id="GLH74742.1"/>
    </source>
</evidence>
<dbReference type="RefSeq" id="WP_285577366.1">
    <property type="nucleotide sequence ID" value="NZ_BSDE01000008.1"/>
</dbReference>
<comment type="caution">
    <text evidence="1">The sequence shown here is derived from an EMBL/GenBank/DDBJ whole genome shotgun (WGS) entry which is preliminary data.</text>
</comment>
<dbReference type="Gene3D" id="2.60.40.10">
    <property type="entry name" value="Immunoglobulins"/>
    <property type="match status" value="1"/>
</dbReference>
<dbReference type="InterPro" id="IPR011044">
    <property type="entry name" value="Quino_amine_DH_bsu"/>
</dbReference>